<name>A0A1F6CTS9_9BACT</name>
<evidence type="ECO:0000313" key="2">
    <source>
        <dbReference type="Proteomes" id="UP000176863"/>
    </source>
</evidence>
<proteinExistence type="predicted"/>
<organism evidence="1 2">
    <name type="scientific">Candidatus Kaiserbacteria bacterium RIFCSPHIGHO2_01_FULL_53_29</name>
    <dbReference type="NCBI Taxonomy" id="1798480"/>
    <lineage>
        <taxon>Bacteria</taxon>
        <taxon>Candidatus Kaiseribacteriota</taxon>
    </lineage>
</organism>
<sequence length="420" mass="46409">MKGFPNQVAELSKLAIGMRALTSIIDEGSNPKDDGIFGQALVRVGVAGTGHISLPVDEYIRQQLTKPASNQSFRTTARGLRELYRLLDFIDDSGLQIQVTDLGRQAASYADMPIDAEQMDFWRRTIRNLKHGDAGQVSHPYQVLLRLVGQKPGITRAKCALALEAQNDSPQELARIVALADLSEEEIRERIKETESNWDNAKKVLPAFAEQLQDVVRDGQSFMLADAPGRADAGTAQQGERKVVVRAPRTSRLVTPNTIGRAGTKIRSDEFNIAREVNPAAIAEAKRLLSARLRRHNLIVQELASRLDGAKLYEDPFDLLALIEAIGILFEVKTLDGTDADQKDRVRDALAQLLYYEAFVATPIIGEAAVHKIACFEGPVSDAHREWLNNSGIGVIWKVENDFEGDALAKDFLGDHIQLR</sequence>
<reference evidence="1 2" key="1">
    <citation type="journal article" date="2016" name="Nat. Commun.">
        <title>Thousands of microbial genomes shed light on interconnected biogeochemical processes in an aquifer system.</title>
        <authorList>
            <person name="Anantharaman K."/>
            <person name="Brown C.T."/>
            <person name="Hug L.A."/>
            <person name="Sharon I."/>
            <person name="Castelle C.J."/>
            <person name="Probst A.J."/>
            <person name="Thomas B.C."/>
            <person name="Singh A."/>
            <person name="Wilkins M.J."/>
            <person name="Karaoz U."/>
            <person name="Brodie E.L."/>
            <person name="Williams K.H."/>
            <person name="Hubbard S.S."/>
            <person name="Banfield J.F."/>
        </authorList>
    </citation>
    <scope>NUCLEOTIDE SEQUENCE [LARGE SCALE GENOMIC DNA]</scope>
</reference>
<dbReference type="EMBL" id="MFKT01000029">
    <property type="protein sequence ID" value="OGG52480.1"/>
    <property type="molecule type" value="Genomic_DNA"/>
</dbReference>
<dbReference type="AlphaFoldDB" id="A0A1F6CTS9"/>
<gene>
    <name evidence="1" type="ORF">A2851_05590</name>
</gene>
<evidence type="ECO:0000313" key="1">
    <source>
        <dbReference type="EMBL" id="OGG52480.1"/>
    </source>
</evidence>
<accession>A0A1F6CTS9</accession>
<dbReference type="Proteomes" id="UP000176863">
    <property type="component" value="Unassembled WGS sequence"/>
</dbReference>
<protein>
    <submittedName>
        <fullName evidence="1">Uncharacterized protein</fullName>
    </submittedName>
</protein>
<comment type="caution">
    <text evidence="1">The sequence shown here is derived from an EMBL/GenBank/DDBJ whole genome shotgun (WGS) entry which is preliminary data.</text>
</comment>